<dbReference type="EMBL" id="ML991787">
    <property type="protein sequence ID" value="KAF2236039.1"/>
    <property type="molecule type" value="Genomic_DNA"/>
</dbReference>
<feature type="region of interest" description="Disordered" evidence="2">
    <location>
        <begin position="1057"/>
        <end position="1178"/>
    </location>
</feature>
<evidence type="ECO:0000259" key="4">
    <source>
        <dbReference type="Pfam" id="PF06722"/>
    </source>
</evidence>
<feature type="compositionally biased region" description="Low complexity" evidence="2">
    <location>
        <begin position="742"/>
        <end position="754"/>
    </location>
</feature>
<evidence type="ECO:0000313" key="6">
    <source>
        <dbReference type="Proteomes" id="UP000800092"/>
    </source>
</evidence>
<feature type="compositionally biased region" description="Polar residues" evidence="2">
    <location>
        <begin position="767"/>
        <end position="784"/>
    </location>
</feature>
<gene>
    <name evidence="5" type="ORF">EV356DRAFT_498860</name>
</gene>
<protein>
    <submittedName>
        <fullName evidence="5">Glycosyltransferase family 1 protein</fullName>
    </submittedName>
</protein>
<dbReference type="Pfam" id="PF06722">
    <property type="entry name" value="EryCIII-like_C"/>
    <property type="match status" value="1"/>
</dbReference>
<feature type="region of interest" description="Disordered" evidence="2">
    <location>
        <begin position="1"/>
        <end position="66"/>
    </location>
</feature>
<dbReference type="Pfam" id="PF03033">
    <property type="entry name" value="Glyco_transf_28"/>
    <property type="match status" value="1"/>
</dbReference>
<feature type="compositionally biased region" description="Basic and acidic residues" evidence="2">
    <location>
        <begin position="1268"/>
        <end position="1291"/>
    </location>
</feature>
<feature type="domain" description="Erythromycin biosynthesis protein CIII-like C-terminal" evidence="4">
    <location>
        <begin position="509"/>
        <end position="610"/>
    </location>
</feature>
<organism evidence="5 6">
    <name type="scientific">Viridothelium virens</name>
    <name type="common">Speckled blister lichen</name>
    <name type="synonym">Trypethelium virens</name>
    <dbReference type="NCBI Taxonomy" id="1048519"/>
    <lineage>
        <taxon>Eukaryota</taxon>
        <taxon>Fungi</taxon>
        <taxon>Dikarya</taxon>
        <taxon>Ascomycota</taxon>
        <taxon>Pezizomycotina</taxon>
        <taxon>Dothideomycetes</taxon>
        <taxon>Dothideomycetes incertae sedis</taxon>
        <taxon>Trypetheliales</taxon>
        <taxon>Trypetheliaceae</taxon>
        <taxon>Viridothelium</taxon>
    </lineage>
</organism>
<evidence type="ECO:0000256" key="1">
    <source>
        <dbReference type="ARBA" id="ARBA00022679"/>
    </source>
</evidence>
<feature type="compositionally biased region" description="Basic and acidic residues" evidence="2">
    <location>
        <begin position="1218"/>
        <end position="1244"/>
    </location>
</feature>
<evidence type="ECO:0000259" key="3">
    <source>
        <dbReference type="Pfam" id="PF03033"/>
    </source>
</evidence>
<proteinExistence type="predicted"/>
<dbReference type="FunFam" id="3.40.50.2000:FF:000100">
    <property type="entry name" value="Glycosyltransferase family 1 protein"/>
    <property type="match status" value="1"/>
</dbReference>
<dbReference type="InterPro" id="IPR010610">
    <property type="entry name" value="EryCIII-like_C"/>
</dbReference>
<dbReference type="FunFam" id="3.40.50.2000:FF:000009">
    <property type="entry name" value="Sterol 3-beta-glucosyltransferase UGT80A2"/>
    <property type="match status" value="1"/>
</dbReference>
<keyword evidence="6" id="KW-1185">Reference proteome</keyword>
<feature type="compositionally biased region" description="Polar residues" evidence="2">
    <location>
        <begin position="800"/>
        <end position="820"/>
    </location>
</feature>
<evidence type="ECO:0000256" key="2">
    <source>
        <dbReference type="SAM" id="MobiDB-lite"/>
    </source>
</evidence>
<dbReference type="InterPro" id="IPR004276">
    <property type="entry name" value="GlycoTrans_28_N"/>
</dbReference>
<feature type="region of interest" description="Disordered" evidence="2">
    <location>
        <begin position="1356"/>
        <end position="1381"/>
    </location>
</feature>
<dbReference type="CDD" id="cd03784">
    <property type="entry name" value="GT1_Gtf-like"/>
    <property type="match status" value="1"/>
</dbReference>
<dbReference type="PANTHER" id="PTHR48050">
    <property type="entry name" value="STEROL 3-BETA-GLUCOSYLTRANSFERASE"/>
    <property type="match status" value="1"/>
</dbReference>
<evidence type="ECO:0000313" key="5">
    <source>
        <dbReference type="EMBL" id="KAF2236039.1"/>
    </source>
</evidence>
<dbReference type="InterPro" id="IPR002213">
    <property type="entry name" value="UDP_glucos_trans"/>
</dbReference>
<feature type="compositionally biased region" description="Acidic residues" evidence="2">
    <location>
        <begin position="1139"/>
        <end position="1158"/>
    </location>
</feature>
<dbReference type="OrthoDB" id="5835829at2759"/>
<dbReference type="PANTHER" id="PTHR48050:SF13">
    <property type="entry name" value="STEROL 3-BETA-GLUCOSYLTRANSFERASE UGT80A2"/>
    <property type="match status" value="1"/>
</dbReference>
<feature type="compositionally biased region" description="Basic and acidic residues" evidence="2">
    <location>
        <begin position="1066"/>
        <end position="1087"/>
    </location>
</feature>
<feature type="region of interest" description="Disordered" evidence="2">
    <location>
        <begin position="721"/>
        <end position="885"/>
    </location>
</feature>
<accession>A0A6A6HDY3</accession>
<dbReference type="Proteomes" id="UP000800092">
    <property type="component" value="Unassembled WGS sequence"/>
</dbReference>
<dbReference type="Gene3D" id="3.40.50.2000">
    <property type="entry name" value="Glycogen Phosphorylase B"/>
    <property type="match status" value="2"/>
</dbReference>
<name>A0A6A6HDY3_VIRVR</name>
<feature type="domain" description="Glycosyltransferase family 28 N-terminal" evidence="3">
    <location>
        <begin position="174"/>
        <end position="238"/>
    </location>
</feature>
<feature type="region of interest" description="Disordered" evidence="2">
    <location>
        <begin position="1218"/>
        <end position="1311"/>
    </location>
</feature>
<keyword evidence="1 5" id="KW-0808">Transferase</keyword>
<dbReference type="GO" id="GO:0005975">
    <property type="term" value="P:carbohydrate metabolic process"/>
    <property type="evidence" value="ECO:0007669"/>
    <property type="project" value="InterPro"/>
</dbReference>
<dbReference type="InterPro" id="IPR050426">
    <property type="entry name" value="Glycosyltransferase_28"/>
</dbReference>
<feature type="compositionally biased region" description="Basic and acidic residues" evidence="2">
    <location>
        <begin position="1300"/>
        <end position="1311"/>
    </location>
</feature>
<sequence length="1406" mass="153549">MVPPNPGGDLPQENQEVSPIIHQAAAVAQTSGSHFQSEPTVSSPSSEYQQNQIESSRPDQPITDAGPVTRDAALRHEESIHIPPDDSVPPPAYGDQYGVIENEQDGLGTNASVADDGRVNIRINQQSRRLSTLLAPALRTQLDPSTDVDVPPPPYIPPSLGGRPGQTPPPPLNVVIHVVGSRGDVQPFVALGKVLKETYGHRVRLATHPVFKDFVKQNGLDFFNITGDPAELMAFMVKNPGLMPGFDTLRSGDVGKRRKGIASMLRGCWRSCIEAGDGMGLDLDSTIEEWMDSSRTSAMRGDPAERPFIADAIIANPPSFAHIHCAEKLGIPLHMMFTMPWSPTQAFPHPLANIQSSNADAHISNFMSYALVDMMTWQGLGDVINRFRHQSLGLEPISLMWGPGMLARLKIPYTYCWSPALIPKPKDWRSHISISGFYFLNLATNYTPEADLREFLEAGSPPVYIGFGSIVVDDPNAMTELIFEAVKKTGQRALVSKGWGGFGADEFGIPEGVFMLGNVPHDWLFKHVSCVVHHGGAGTTAAGIAAGRPTVVVPFFGDQPFWGAMVNRGGAGPPPIPHKELTADNLARAILQALEPSSLEKAAGLAEQVNSEKGSDNGAINFHQMLNVDKLRCSLCPHRAAVWRIRRTDTTLSALAATTLSNAGLLNFNELKLYRPREYETDDGPWDPITGGASAVIGTAGSMLMGIADFPIETLKALRIHPDSRSSSTNSTSKNSTERAHTTQSATSTTTSTSNRDSEETQAHELASNTTATSPLGVSSPTRTSAEEGSFHPRLEHTISQDSGKSPVLSPTSFSPVTSHENNHRAILGSVLGDGRRRSGSNSRSQSRNSSPSRHCPLSPRSPGRERSHSRSHSRGPPVDPVERLDTMVNTGKGLSRIIGTSIKSPMDFSMSVARGFHNAPKLYGDETVRQPDKITDLQSGLKAAGKELGYGFYDGITGLVKQPAAGAKKEGAAGFLKGVGKGLGGFLLKPGAGLWGLPGYTFKGVYQELQKHMGSNSLNYIIAARVTQGHEDWQNTTTEEKQEIIRKWATLKPTLKRKKNPGQEQLEHMHTFVSEHKERKRTWQERRRVKKSGSIPHIKTPDESQESIAPSELPAVPAIPPGYAAELPSESSTQQHQEDEEEEEEEEEEEAEQAELEEAIRKSVAEASQGDPVQDEMIEEAIRASIAELDRARTTATESDEDAMKRAMHASLDEAQRFEPGHHEIHEQELEEALRRSMLDSRSSRSLPDSAPPPAYDEATASTITDAKQDPATSREHEEAEEDELHKAMEASKASYSEYENRDAATAREYEQAEEVDILKALDASKATHEEYNNEMTRQKIEEDIVMEYIKKQSLAEEGHRQSMLAKGKGRVTNDDDDAVHEEELKKAIALSMHRDGEEGESSRG</sequence>
<dbReference type="GO" id="GO:0016906">
    <property type="term" value="F:sterol 3-beta-glucosyltransferase activity"/>
    <property type="evidence" value="ECO:0007669"/>
    <property type="project" value="UniProtKB-ARBA"/>
</dbReference>
<feature type="compositionally biased region" description="Basic and acidic residues" evidence="2">
    <location>
        <begin position="785"/>
        <end position="799"/>
    </location>
</feature>
<feature type="compositionally biased region" description="Low complexity" evidence="2">
    <location>
        <begin position="840"/>
        <end position="862"/>
    </location>
</feature>
<feature type="compositionally biased region" description="Low complexity" evidence="2">
    <location>
        <begin position="725"/>
        <end position="735"/>
    </location>
</feature>
<feature type="compositionally biased region" description="Polar residues" evidence="2">
    <location>
        <begin position="28"/>
        <end position="55"/>
    </location>
</feature>
<reference evidence="5" key="1">
    <citation type="journal article" date="2020" name="Stud. Mycol.">
        <title>101 Dothideomycetes genomes: a test case for predicting lifestyles and emergence of pathogens.</title>
        <authorList>
            <person name="Haridas S."/>
            <person name="Albert R."/>
            <person name="Binder M."/>
            <person name="Bloem J."/>
            <person name="Labutti K."/>
            <person name="Salamov A."/>
            <person name="Andreopoulos B."/>
            <person name="Baker S."/>
            <person name="Barry K."/>
            <person name="Bills G."/>
            <person name="Bluhm B."/>
            <person name="Cannon C."/>
            <person name="Castanera R."/>
            <person name="Culley D."/>
            <person name="Daum C."/>
            <person name="Ezra D."/>
            <person name="Gonzalez J."/>
            <person name="Henrissat B."/>
            <person name="Kuo A."/>
            <person name="Liang C."/>
            <person name="Lipzen A."/>
            <person name="Lutzoni F."/>
            <person name="Magnuson J."/>
            <person name="Mondo S."/>
            <person name="Nolan M."/>
            <person name="Ohm R."/>
            <person name="Pangilinan J."/>
            <person name="Park H.-J."/>
            <person name="Ramirez L."/>
            <person name="Alfaro M."/>
            <person name="Sun H."/>
            <person name="Tritt A."/>
            <person name="Yoshinaga Y."/>
            <person name="Zwiers L.-H."/>
            <person name="Turgeon B."/>
            <person name="Goodwin S."/>
            <person name="Spatafora J."/>
            <person name="Crous P."/>
            <person name="Grigoriev I."/>
        </authorList>
    </citation>
    <scope>NUCLEOTIDE SEQUENCE</scope>
    <source>
        <strain evidence="5">Tuck. ex Michener</strain>
    </source>
</reference>
<dbReference type="SUPFAM" id="SSF53756">
    <property type="entry name" value="UDP-Glycosyltransferase/glycogen phosphorylase"/>
    <property type="match status" value="1"/>
</dbReference>